<dbReference type="PROSITE" id="PS51257">
    <property type="entry name" value="PROKAR_LIPOPROTEIN"/>
    <property type="match status" value="1"/>
</dbReference>
<protein>
    <recommendedName>
        <fullName evidence="4">Lipoprotein</fullName>
    </recommendedName>
</protein>
<keyword evidence="3" id="KW-1185">Reference proteome</keyword>
<dbReference type="PATRIC" id="fig|317.175.peg.4526"/>
<organism evidence="2 3">
    <name type="scientific">Pseudomonas syringae</name>
    <dbReference type="NCBI Taxonomy" id="317"/>
    <lineage>
        <taxon>Bacteria</taxon>
        <taxon>Pseudomonadati</taxon>
        <taxon>Pseudomonadota</taxon>
        <taxon>Gammaproteobacteria</taxon>
        <taxon>Pseudomonadales</taxon>
        <taxon>Pseudomonadaceae</taxon>
        <taxon>Pseudomonas</taxon>
    </lineage>
</organism>
<dbReference type="Proteomes" id="UP000028631">
    <property type="component" value="Unassembled WGS sequence"/>
</dbReference>
<dbReference type="OrthoDB" id="6871240at2"/>
<evidence type="ECO:0000256" key="1">
    <source>
        <dbReference type="SAM" id="SignalP"/>
    </source>
</evidence>
<name>A0A085VCC3_PSESX</name>
<comment type="caution">
    <text evidence="2">The sequence shown here is derived from an EMBL/GenBank/DDBJ whole genome shotgun (WGS) entry which is preliminary data.</text>
</comment>
<accession>A0A085VCC3</accession>
<sequence length="185" mass="19988">MKTSLALPLALTFALVMTGCSSRQAGDLTSEPVVPLAMNDHQASVTFRTIGGEGGHPVSYTYWYANGGFESAGDRVYDSAYFKRIPAYLKKMAGGTDSISKLVEADKTMYVEGVVKVKPFTFNGIPMPTPFDKEQPVAQQFTPQAKKNYLVETVVGDTWVMSVYEVSASGERKAIGVPKKDAAGN</sequence>
<evidence type="ECO:0008006" key="4">
    <source>
        <dbReference type="Google" id="ProtNLM"/>
    </source>
</evidence>
<feature type="chain" id="PRO_5001798554" description="Lipoprotein" evidence="1">
    <location>
        <begin position="26"/>
        <end position="185"/>
    </location>
</feature>
<evidence type="ECO:0000313" key="3">
    <source>
        <dbReference type="Proteomes" id="UP000028631"/>
    </source>
</evidence>
<gene>
    <name evidence="2" type="ORF">IV01_21695</name>
</gene>
<reference evidence="2 3" key="1">
    <citation type="submission" date="2014-07" db="EMBL/GenBank/DDBJ databases">
        <title>Draft Genome Sequences of Environmental Pseudomonas syringae strains.</title>
        <authorList>
            <person name="Baltrus D.A."/>
            <person name="Berge O."/>
            <person name="Morris C."/>
        </authorList>
    </citation>
    <scope>NUCLEOTIDE SEQUENCE [LARGE SCALE GENOMIC DNA]</scope>
    <source>
        <strain evidence="2 3">GAW0119</strain>
    </source>
</reference>
<dbReference type="AlphaFoldDB" id="A0A085VCC3"/>
<dbReference type="RefSeq" id="WP_032630868.1">
    <property type="nucleotide sequence ID" value="NZ_JPQU01000067.1"/>
</dbReference>
<dbReference type="EMBL" id="JPQU01000067">
    <property type="protein sequence ID" value="KFE53086.1"/>
    <property type="molecule type" value="Genomic_DNA"/>
</dbReference>
<feature type="signal peptide" evidence="1">
    <location>
        <begin position="1"/>
        <end position="25"/>
    </location>
</feature>
<keyword evidence="1" id="KW-0732">Signal</keyword>
<evidence type="ECO:0000313" key="2">
    <source>
        <dbReference type="EMBL" id="KFE53086.1"/>
    </source>
</evidence>
<proteinExistence type="predicted"/>